<dbReference type="Proteomes" id="UP000248961">
    <property type="component" value="Unassembled WGS sequence"/>
</dbReference>
<dbReference type="OrthoDB" id="10036721at2759"/>
<feature type="domain" description="Alpha-L-rhamnosidase C-terminal" evidence="3">
    <location>
        <begin position="562"/>
        <end position="636"/>
    </location>
</feature>
<evidence type="ECO:0000259" key="3">
    <source>
        <dbReference type="Pfam" id="PF17390"/>
    </source>
</evidence>
<evidence type="ECO:0000313" key="4">
    <source>
        <dbReference type="EMBL" id="RAL11979.1"/>
    </source>
</evidence>
<dbReference type="Pfam" id="PF17389">
    <property type="entry name" value="Bac_rhamnosid6H"/>
    <property type="match status" value="1"/>
</dbReference>
<dbReference type="InterPro" id="IPR012341">
    <property type="entry name" value="6hp_glycosidase-like_sf"/>
</dbReference>
<name>A0A395HWU4_ASPHC</name>
<dbReference type="InterPro" id="IPR035398">
    <property type="entry name" value="Bac_rhamnosid_C"/>
</dbReference>
<protein>
    <submittedName>
        <fullName evidence="4">Alpha-L-rhamnosidase A</fullName>
    </submittedName>
</protein>
<keyword evidence="5" id="KW-1185">Reference proteome</keyword>
<dbReference type="InterPro" id="IPR008928">
    <property type="entry name" value="6-hairpin_glycosidase_sf"/>
</dbReference>
<evidence type="ECO:0000256" key="1">
    <source>
        <dbReference type="SAM" id="SignalP"/>
    </source>
</evidence>
<keyword evidence="1" id="KW-0732">Signal</keyword>
<dbReference type="RefSeq" id="XP_025551133.1">
    <property type="nucleotide sequence ID" value="XM_025699025.1"/>
</dbReference>
<evidence type="ECO:0000313" key="5">
    <source>
        <dbReference type="Proteomes" id="UP000248961"/>
    </source>
</evidence>
<dbReference type="GO" id="GO:0003824">
    <property type="term" value="F:catalytic activity"/>
    <property type="evidence" value="ECO:0007669"/>
    <property type="project" value="UniProtKB-ARBA"/>
</dbReference>
<dbReference type="STRING" id="1450537.A0A395HWU4"/>
<organism evidence="4 5">
    <name type="scientific">Aspergillus homomorphus (strain CBS 101889)</name>
    <dbReference type="NCBI Taxonomy" id="1450537"/>
    <lineage>
        <taxon>Eukaryota</taxon>
        <taxon>Fungi</taxon>
        <taxon>Dikarya</taxon>
        <taxon>Ascomycota</taxon>
        <taxon>Pezizomycotina</taxon>
        <taxon>Eurotiomycetes</taxon>
        <taxon>Eurotiomycetidae</taxon>
        <taxon>Eurotiales</taxon>
        <taxon>Aspergillaceae</taxon>
        <taxon>Aspergillus</taxon>
        <taxon>Aspergillus subgen. Circumdati</taxon>
    </lineage>
</organism>
<dbReference type="Gene3D" id="1.50.10.10">
    <property type="match status" value="1"/>
</dbReference>
<feature type="chain" id="PRO_5017244699" evidence="1">
    <location>
        <begin position="20"/>
        <end position="660"/>
    </location>
</feature>
<proteinExistence type="predicted"/>
<feature type="signal peptide" evidence="1">
    <location>
        <begin position="1"/>
        <end position="19"/>
    </location>
</feature>
<dbReference type="EMBL" id="KZ824285">
    <property type="protein sequence ID" value="RAL11979.1"/>
    <property type="molecule type" value="Genomic_DNA"/>
</dbReference>
<dbReference type="PANTHER" id="PTHR34987">
    <property type="entry name" value="C, PUTATIVE (AFU_ORTHOLOGUE AFUA_3G02880)-RELATED"/>
    <property type="match status" value="1"/>
</dbReference>
<dbReference type="GeneID" id="37203314"/>
<dbReference type="GO" id="GO:0005975">
    <property type="term" value="P:carbohydrate metabolic process"/>
    <property type="evidence" value="ECO:0007669"/>
    <property type="project" value="InterPro"/>
</dbReference>
<dbReference type="AlphaFoldDB" id="A0A395HWU4"/>
<dbReference type="Gene3D" id="2.60.420.10">
    <property type="entry name" value="Maltose phosphorylase, domain 3"/>
    <property type="match status" value="1"/>
</dbReference>
<dbReference type="Pfam" id="PF17390">
    <property type="entry name" value="Bac_rhamnosid_C"/>
    <property type="match status" value="1"/>
</dbReference>
<dbReference type="VEuPathDB" id="FungiDB:BO97DRAFT_452325"/>
<evidence type="ECO:0000259" key="2">
    <source>
        <dbReference type="Pfam" id="PF17389"/>
    </source>
</evidence>
<feature type="domain" description="Alpha-L-rhamnosidase six-hairpin glycosidase" evidence="2">
    <location>
        <begin position="240"/>
        <end position="463"/>
    </location>
</feature>
<dbReference type="SUPFAM" id="SSF48208">
    <property type="entry name" value="Six-hairpin glycosidases"/>
    <property type="match status" value="1"/>
</dbReference>
<gene>
    <name evidence="4" type="ORF">BO97DRAFT_452325</name>
</gene>
<accession>A0A395HWU4</accession>
<sequence>MLWSSWILTQALLATASYAVPFEEYILAPHSRTLAPSSVYQVNGTVDNADALTTFSTEQTTLHGRSSVTYDFGRNIAGIVSLDVTAVPSQAALVGVTFTESSLWISSEACDATSDAGLDSPLWFSVGDGPGTYTAEKKHLRGAFRYITLVNNSTDTVSLNSLSINYTAAPAQDLRGYKGYFHSNDELINRIWYAGAYTLQICTIDPTTGDSLVWLSEITSADNITLPQTDSWWNNYTITNGSSTLVDGAKRDRLVWPGDMSIAIESAAVSTADLESVRTALESLFVLQKADGRLPYAGRPFSDLVSFTYHLHSLVGAASYYQYTGDRSWITRYWGQYKKGLQWALSSLDNTGLANITAKSDWLRFGMGGHNIEANAILYYVLNDAISLASSLNDRSSVGNWSSIASGIKVAANARLWDSQNSLYKDNETTTLHPQDGNAWAIKANLTLSSKQSDEISSALAARWGPYGAPAPEAGATVSPFIGGFELQAHYLANQPDRALDLLRLQWGFMLDDPRMTNSTFIEGYSTDGSLAYAPYRNTPRVSHAHGWSTGPTSALTYYTAGLRLTGPAGSTWLFKPQPGSLTQVEAGFETRLGLFATRFQKSAGGGFEQLTFTAPNGTSGSVEIDGSTGRLVSSRGQAVRLVNGKARGLQGGTWTLEGF</sequence>
<dbReference type="PANTHER" id="PTHR34987:SF6">
    <property type="entry name" value="ALPHA-L-RHAMNOSIDASE SIX-HAIRPIN GLYCOSIDASE DOMAIN-CONTAINING PROTEIN"/>
    <property type="match status" value="1"/>
</dbReference>
<dbReference type="InterPro" id="IPR035396">
    <property type="entry name" value="Bac_rhamnosid6H"/>
</dbReference>
<reference evidence="4 5" key="1">
    <citation type="submission" date="2018-02" db="EMBL/GenBank/DDBJ databases">
        <title>The genomes of Aspergillus section Nigri reveals drivers in fungal speciation.</title>
        <authorList>
            <consortium name="DOE Joint Genome Institute"/>
            <person name="Vesth T.C."/>
            <person name="Nybo J."/>
            <person name="Theobald S."/>
            <person name="Brandl J."/>
            <person name="Frisvad J.C."/>
            <person name="Nielsen K.F."/>
            <person name="Lyhne E.K."/>
            <person name="Kogle M.E."/>
            <person name="Kuo A."/>
            <person name="Riley R."/>
            <person name="Clum A."/>
            <person name="Nolan M."/>
            <person name="Lipzen A."/>
            <person name="Salamov A."/>
            <person name="Henrissat B."/>
            <person name="Wiebenga A."/>
            <person name="De vries R.P."/>
            <person name="Grigoriev I.V."/>
            <person name="Mortensen U.H."/>
            <person name="Andersen M.R."/>
            <person name="Baker S.E."/>
        </authorList>
    </citation>
    <scope>NUCLEOTIDE SEQUENCE [LARGE SCALE GENOMIC DNA]</scope>
    <source>
        <strain evidence="4 5">CBS 101889</strain>
    </source>
</reference>